<keyword evidence="10" id="KW-1133">Transmembrane helix</keyword>
<keyword evidence="7" id="KW-0067">ATP-binding</keyword>
<dbReference type="InterPro" id="IPR025669">
    <property type="entry name" value="AAA_dom"/>
</dbReference>
<keyword evidence="10" id="KW-0812">Transmembrane</keyword>
<comment type="caution">
    <text evidence="12">The sequence shown here is derived from an EMBL/GenBank/DDBJ whole genome shotgun (WGS) entry which is preliminary data.</text>
</comment>
<keyword evidence="5" id="KW-0547">Nucleotide-binding</keyword>
<comment type="catalytic activity">
    <reaction evidence="9">
        <text>L-tyrosyl-[protein] + ATP = O-phospho-L-tyrosyl-[protein] + ADP + H(+)</text>
        <dbReference type="Rhea" id="RHEA:10596"/>
        <dbReference type="Rhea" id="RHEA-COMP:10136"/>
        <dbReference type="Rhea" id="RHEA-COMP:20101"/>
        <dbReference type="ChEBI" id="CHEBI:15378"/>
        <dbReference type="ChEBI" id="CHEBI:30616"/>
        <dbReference type="ChEBI" id="CHEBI:46858"/>
        <dbReference type="ChEBI" id="CHEBI:61978"/>
        <dbReference type="ChEBI" id="CHEBI:456216"/>
        <dbReference type="EC" id="2.7.10.2"/>
    </reaction>
</comment>
<protein>
    <recommendedName>
        <fullName evidence="3">non-specific protein-tyrosine kinase</fullName>
        <ecNumber evidence="3">2.7.10.2</ecNumber>
    </recommendedName>
</protein>
<evidence type="ECO:0000256" key="9">
    <source>
        <dbReference type="ARBA" id="ARBA00051245"/>
    </source>
</evidence>
<dbReference type="GO" id="GO:0042802">
    <property type="term" value="F:identical protein binding"/>
    <property type="evidence" value="ECO:0007669"/>
    <property type="project" value="UniProtKB-ARBA"/>
</dbReference>
<evidence type="ECO:0000256" key="5">
    <source>
        <dbReference type="ARBA" id="ARBA00022741"/>
    </source>
</evidence>
<evidence type="ECO:0000256" key="6">
    <source>
        <dbReference type="ARBA" id="ARBA00022777"/>
    </source>
</evidence>
<dbReference type="GO" id="GO:0005524">
    <property type="term" value="F:ATP binding"/>
    <property type="evidence" value="ECO:0007669"/>
    <property type="project" value="UniProtKB-KW"/>
</dbReference>
<evidence type="ECO:0000313" key="13">
    <source>
        <dbReference type="Proteomes" id="UP000230859"/>
    </source>
</evidence>
<evidence type="ECO:0000256" key="2">
    <source>
        <dbReference type="ARBA" id="ARBA00008883"/>
    </source>
</evidence>
<dbReference type="InterPro" id="IPR027417">
    <property type="entry name" value="P-loop_NTPase"/>
</dbReference>
<keyword evidence="10" id="KW-0472">Membrane</keyword>
<evidence type="ECO:0000259" key="11">
    <source>
        <dbReference type="Pfam" id="PF13614"/>
    </source>
</evidence>
<evidence type="ECO:0000313" key="12">
    <source>
        <dbReference type="EMBL" id="PIQ85180.1"/>
    </source>
</evidence>
<dbReference type="FunFam" id="3.40.50.300:FF:000527">
    <property type="entry name" value="Tyrosine-protein kinase etk"/>
    <property type="match status" value="1"/>
</dbReference>
<dbReference type="Proteomes" id="UP000230859">
    <property type="component" value="Unassembled WGS sequence"/>
</dbReference>
<reference evidence="12 13" key="1">
    <citation type="submission" date="2017-09" db="EMBL/GenBank/DDBJ databases">
        <title>Depth-based differentiation of microbial function through sediment-hosted aquifers and enrichment of novel symbionts in the deep terrestrial subsurface.</title>
        <authorList>
            <person name="Probst A.J."/>
            <person name="Ladd B."/>
            <person name="Jarett J.K."/>
            <person name="Geller-Mcgrath D.E."/>
            <person name="Sieber C.M."/>
            <person name="Emerson J.B."/>
            <person name="Anantharaman K."/>
            <person name="Thomas B.C."/>
            <person name="Malmstrom R."/>
            <person name="Stieglmeier M."/>
            <person name="Klingl A."/>
            <person name="Woyke T."/>
            <person name="Ryan C.M."/>
            <person name="Banfield J.F."/>
        </authorList>
    </citation>
    <scope>NUCLEOTIDE SEQUENCE [LARGE SCALE GENOMIC DNA]</scope>
    <source>
        <strain evidence="12">CG11_big_fil_rev_8_21_14_0_20_45_26</strain>
    </source>
</reference>
<keyword evidence="6" id="KW-0418">Kinase</keyword>
<dbReference type="SUPFAM" id="SSF52540">
    <property type="entry name" value="P-loop containing nucleoside triphosphate hydrolases"/>
    <property type="match status" value="1"/>
</dbReference>
<dbReference type="Gene3D" id="3.40.50.300">
    <property type="entry name" value="P-loop containing nucleotide triphosphate hydrolases"/>
    <property type="match status" value="1"/>
</dbReference>
<name>A0A2H0LL91_9BACT</name>
<evidence type="ECO:0000256" key="7">
    <source>
        <dbReference type="ARBA" id="ARBA00022840"/>
    </source>
</evidence>
<dbReference type="CDD" id="cd05387">
    <property type="entry name" value="BY-kinase"/>
    <property type="match status" value="1"/>
</dbReference>
<dbReference type="Pfam" id="PF13614">
    <property type="entry name" value="AAA_31"/>
    <property type="match status" value="1"/>
</dbReference>
<evidence type="ECO:0000256" key="8">
    <source>
        <dbReference type="ARBA" id="ARBA00023137"/>
    </source>
</evidence>
<gene>
    <name evidence="12" type="ORF">COV74_09480</name>
</gene>
<evidence type="ECO:0000256" key="4">
    <source>
        <dbReference type="ARBA" id="ARBA00022679"/>
    </source>
</evidence>
<dbReference type="InterPro" id="IPR005702">
    <property type="entry name" value="Wzc-like_C"/>
</dbReference>
<keyword evidence="8" id="KW-0829">Tyrosine-protein kinase</keyword>
<comment type="similarity">
    <text evidence="2">Belongs to the etk/wzc family.</text>
</comment>
<dbReference type="PANTHER" id="PTHR32309:SF13">
    <property type="entry name" value="FERRIC ENTEROBACTIN TRANSPORT PROTEIN FEPE"/>
    <property type="match status" value="1"/>
</dbReference>
<dbReference type="NCBIfam" id="TIGR01007">
    <property type="entry name" value="eps_fam"/>
    <property type="match status" value="1"/>
</dbReference>
<organism evidence="12 13">
    <name type="scientific">Candidatus Abzuiibacterium crystallinum</name>
    <dbReference type="NCBI Taxonomy" id="1974748"/>
    <lineage>
        <taxon>Bacteria</taxon>
        <taxon>Pseudomonadati</taxon>
        <taxon>Candidatus Omnitrophota</taxon>
        <taxon>Candidatus Abzuiibacterium</taxon>
    </lineage>
</organism>
<accession>A0A2H0LL91</accession>
<sequence length="613" mass="69650">MVSMDQPAVGYPNSPEEAESINLSYYLGLLYRHRVFLFTFFFISVTLVGIFLMKLPDQYRSTTQVLIESAPVSAGASEELEPTFQSYTYVDTQAEIIASIPILTVAAEKEDLANFFEVEDLREAVFVLKKKLRVRAVRGTQLINISIATPSAEKSAAIVNSIAETYVKQSIQNRLFFSKEILNLLPEGGGKKTIEDLSPIGQLEKLEDIKFAATLPSVRSDPTILELKNQIAKAETDLFELKRQYREQHPDVMKVQANLKFLKESVDVQIKRVVHELKTALSKRLQVSDVRVVQAGEPALLPEGPKRLRLILLFIILELLLSFGFVILIDYIDDRVKNQDDIERFVRLPYLGHTPVLRLEGEKNKSKGYFYVYANPQSDLAESLRYIRVGINFSAPPDMLRAFAITSSIPQEGKSFCSCNLASSFALDGNKVLLVDADNRRPVLHTVFNMDNDYGLINYLTSDVTLESITRKTDVPGLDFIASGPESPNPSELLGSEKMAEFIQKAKSQYDRVIVDAPPLVGIGDGLVLGKLIGHLILIIRSHRISRKVIRQIRERLQQHQIKVLGVILNHLDMEKDRYGYYRYHYHTYNRYYGKKAIKRKEKKERRHHKKAS</sequence>
<keyword evidence="4" id="KW-0808">Transferase</keyword>
<feature type="domain" description="AAA" evidence="11">
    <location>
        <begin position="413"/>
        <end position="523"/>
    </location>
</feature>
<dbReference type="GO" id="GO:0005886">
    <property type="term" value="C:plasma membrane"/>
    <property type="evidence" value="ECO:0007669"/>
    <property type="project" value="TreeGrafter"/>
</dbReference>
<dbReference type="EC" id="2.7.10.2" evidence="3"/>
<proteinExistence type="inferred from homology"/>
<dbReference type="EMBL" id="PCVY01000072">
    <property type="protein sequence ID" value="PIQ85180.1"/>
    <property type="molecule type" value="Genomic_DNA"/>
</dbReference>
<dbReference type="PANTHER" id="PTHR32309">
    <property type="entry name" value="TYROSINE-PROTEIN KINASE"/>
    <property type="match status" value="1"/>
</dbReference>
<dbReference type="InterPro" id="IPR050445">
    <property type="entry name" value="Bact_polysacc_biosynth/exp"/>
</dbReference>
<comment type="similarity">
    <text evidence="1">Belongs to the CpsD/CapB family.</text>
</comment>
<feature type="transmembrane region" description="Helical" evidence="10">
    <location>
        <begin position="310"/>
        <end position="332"/>
    </location>
</feature>
<dbReference type="GO" id="GO:0004715">
    <property type="term" value="F:non-membrane spanning protein tyrosine kinase activity"/>
    <property type="evidence" value="ECO:0007669"/>
    <property type="project" value="UniProtKB-EC"/>
</dbReference>
<dbReference type="AlphaFoldDB" id="A0A2H0LL91"/>
<evidence type="ECO:0000256" key="3">
    <source>
        <dbReference type="ARBA" id="ARBA00011903"/>
    </source>
</evidence>
<feature type="transmembrane region" description="Helical" evidence="10">
    <location>
        <begin position="35"/>
        <end position="53"/>
    </location>
</feature>
<evidence type="ECO:0000256" key="1">
    <source>
        <dbReference type="ARBA" id="ARBA00007316"/>
    </source>
</evidence>
<evidence type="ECO:0000256" key="10">
    <source>
        <dbReference type="SAM" id="Phobius"/>
    </source>
</evidence>